<dbReference type="RefSeq" id="WP_290400141.1">
    <property type="nucleotide sequence ID" value="NZ_JAUHLN010000002.1"/>
</dbReference>
<organism evidence="2 3">
    <name type="scientific">Fictibacillus terranigra</name>
    <dbReference type="NCBI Taxonomy" id="3058424"/>
    <lineage>
        <taxon>Bacteria</taxon>
        <taxon>Bacillati</taxon>
        <taxon>Bacillota</taxon>
        <taxon>Bacilli</taxon>
        <taxon>Bacillales</taxon>
        <taxon>Fictibacillaceae</taxon>
        <taxon>Fictibacillus</taxon>
    </lineage>
</organism>
<dbReference type="Proteomes" id="UP001168694">
    <property type="component" value="Unassembled WGS sequence"/>
</dbReference>
<gene>
    <name evidence="2" type="ORF">QYF49_13750</name>
</gene>
<dbReference type="EMBL" id="JAUHLN010000002">
    <property type="protein sequence ID" value="MDN4074066.1"/>
    <property type="molecule type" value="Genomic_DNA"/>
</dbReference>
<evidence type="ECO:0000313" key="2">
    <source>
        <dbReference type="EMBL" id="MDN4074066.1"/>
    </source>
</evidence>
<proteinExistence type="predicted"/>
<protein>
    <submittedName>
        <fullName evidence="2">DUF1345 domain-containing protein</fullName>
    </submittedName>
</protein>
<feature type="transmembrane region" description="Helical" evidence="1">
    <location>
        <begin position="39"/>
        <end position="57"/>
    </location>
</feature>
<reference evidence="2" key="1">
    <citation type="submission" date="2023-06" db="EMBL/GenBank/DDBJ databases">
        <title>Draft Genome Sequences of Representative Paenibacillus Polymyxa, Bacillus cereus, Fictibacillus sp., and Brevibacillus agri Strains Isolated from Amazonian Dark Earth.</title>
        <authorList>
            <person name="Pellegrinetti T.A."/>
            <person name="Cunha I.C.M."/>
            <person name="Chaves M.G."/>
            <person name="Freitas A.S."/>
            <person name="Silva A.V.R."/>
            <person name="Tsai S.M."/>
            <person name="Mendes L.W."/>
        </authorList>
    </citation>
    <scope>NUCLEOTIDE SEQUENCE</scope>
    <source>
        <strain evidence="2">CENA-BCM004</strain>
    </source>
</reference>
<keyword evidence="1" id="KW-0812">Transmembrane</keyword>
<feature type="transmembrane region" description="Helical" evidence="1">
    <location>
        <begin position="187"/>
        <end position="208"/>
    </location>
</feature>
<feature type="transmembrane region" description="Helical" evidence="1">
    <location>
        <begin position="99"/>
        <end position="120"/>
    </location>
</feature>
<evidence type="ECO:0000256" key="1">
    <source>
        <dbReference type="SAM" id="Phobius"/>
    </source>
</evidence>
<feature type="transmembrane region" description="Helical" evidence="1">
    <location>
        <begin position="12"/>
        <end position="33"/>
    </location>
</feature>
<name>A0ABT8E830_9BACL</name>
<sequence>MKWKMSKHKDYRWPSDVAIVIIGILFKLLSNSVTIGPNWPVYCIAFILYIPLLFAVSSEHDLWSRKFTILRVLFLTFALMSSMVDLVSSLFFGKPSASELFQCAALLWSANVLIFSIWYWEIDQGGPIRRNSENPGKPEIVFPQMTSSFPEWEGWKPNFLDYLFVAFNTSVAFSPADTAVYSRRAKLLMMTQSMISLVTLVVVSARAINMV</sequence>
<keyword evidence="3" id="KW-1185">Reference proteome</keyword>
<feature type="transmembrane region" description="Helical" evidence="1">
    <location>
        <begin position="69"/>
        <end position="93"/>
    </location>
</feature>
<keyword evidence="1" id="KW-1133">Transmembrane helix</keyword>
<accession>A0ABT8E830</accession>
<comment type="caution">
    <text evidence="2">The sequence shown here is derived from an EMBL/GenBank/DDBJ whole genome shotgun (WGS) entry which is preliminary data.</text>
</comment>
<keyword evidence="1" id="KW-0472">Membrane</keyword>
<evidence type="ECO:0000313" key="3">
    <source>
        <dbReference type="Proteomes" id="UP001168694"/>
    </source>
</evidence>